<evidence type="ECO:0000313" key="3">
    <source>
        <dbReference type="Proteomes" id="UP000779809"/>
    </source>
</evidence>
<dbReference type="SMART" id="SM00471">
    <property type="entry name" value="HDc"/>
    <property type="match status" value="1"/>
</dbReference>
<dbReference type="SMART" id="SM00065">
    <property type="entry name" value="GAF"/>
    <property type="match status" value="1"/>
</dbReference>
<dbReference type="Pfam" id="PF01966">
    <property type="entry name" value="HD"/>
    <property type="match status" value="1"/>
</dbReference>
<sequence length="721" mass="81447">MPDREMSSSATTTATMTAPNVRPLPFVVYFKDDELGAQAMLGCKKYRRIQFESLGDQSPEVERILFVSQERFLEDNYNAARSPNFRVIALANHRFKDPRLDGIIYSYLPLDTPTELVERMVDNAIDHIHLIITRRELGEKLAGATHEIHELNQIGAALSAEHDTEALLELILTKSREITLADAGSLYLVENAPEDTPEEKAKFKQKMLESGMHAELLESAKLAAVNTLKMKAVRDEKEAAAATGKLIAKEVPVRKQLRFKLAQNDSVQIPFREHTVEISNRSISGYVAQTGEIVNIADAYHLAADVPYTINRKFDEDSGYRTKSILAVPMRNQRDEIVGVVQLINAKRKWDAKLLKVADVLNVVTPFASRQQEIIQSLASQAAVALENSRLYEAIQRLFEGFVRASVIAIEARDPTTSGHSFRVANLTVALAEAVDRADAGPYAGIKFTRTEMKEIRYASLLHDFGKVGVREEVLVKAKKLYPSQLDLVRQRFHFVKRTMENQSLRAKLDYVLAKGREQFLKEQGNLDAELAQQMAEADKHFQTIIESNEPSVLPEGNFDKLVDIAAKHFLDFDDEEKALLTPDEVRLLSIRKGSLDDEERKQIESHVVHTVNFLQQIPWTKEIKNIPAIARGHHEKLNGLGYPYKLSAPEIPVQTRMMTISDIFDALSAADRPYKKAISMERALEILGFAVKDGEIDGPLFEVFKQARVFERWKIEPYPY</sequence>
<organism evidence="2 3">
    <name type="scientific">Candidatus Korobacter versatilis</name>
    <dbReference type="NCBI Taxonomy" id="658062"/>
    <lineage>
        <taxon>Bacteria</taxon>
        <taxon>Pseudomonadati</taxon>
        <taxon>Acidobacteriota</taxon>
        <taxon>Terriglobia</taxon>
        <taxon>Terriglobales</taxon>
        <taxon>Candidatus Korobacteraceae</taxon>
        <taxon>Candidatus Korobacter</taxon>
    </lineage>
</organism>
<dbReference type="InterPro" id="IPR006674">
    <property type="entry name" value="HD_domain"/>
</dbReference>
<dbReference type="Gene3D" id="3.30.450.40">
    <property type="match status" value="1"/>
</dbReference>
<dbReference type="AlphaFoldDB" id="A0A932EQE8"/>
<dbReference type="EMBL" id="JACPNR010000012">
    <property type="protein sequence ID" value="MBI2679139.1"/>
    <property type="molecule type" value="Genomic_DNA"/>
</dbReference>
<dbReference type="PROSITE" id="PS51832">
    <property type="entry name" value="HD_GYP"/>
    <property type="match status" value="2"/>
</dbReference>
<feature type="domain" description="HD-GYP" evidence="1">
    <location>
        <begin position="518"/>
        <end position="721"/>
    </location>
</feature>
<proteinExistence type="predicted"/>
<dbReference type="InterPro" id="IPR029016">
    <property type="entry name" value="GAF-like_dom_sf"/>
</dbReference>
<protein>
    <submittedName>
        <fullName evidence="2">GAF domain-containing protein</fullName>
    </submittedName>
</protein>
<dbReference type="Pfam" id="PF01590">
    <property type="entry name" value="GAF"/>
    <property type="match status" value="1"/>
</dbReference>
<dbReference type="InterPro" id="IPR003018">
    <property type="entry name" value="GAF"/>
</dbReference>
<evidence type="ECO:0000313" key="2">
    <source>
        <dbReference type="EMBL" id="MBI2679139.1"/>
    </source>
</evidence>
<name>A0A932EQE8_9BACT</name>
<dbReference type="Proteomes" id="UP000779809">
    <property type="component" value="Unassembled WGS sequence"/>
</dbReference>
<reference evidence="2" key="1">
    <citation type="submission" date="2020-07" db="EMBL/GenBank/DDBJ databases">
        <title>Huge and variable diversity of episymbiotic CPR bacteria and DPANN archaea in groundwater ecosystems.</title>
        <authorList>
            <person name="He C.Y."/>
            <person name="Keren R."/>
            <person name="Whittaker M."/>
            <person name="Farag I.F."/>
            <person name="Doudna J."/>
            <person name="Cate J.H.D."/>
            <person name="Banfield J.F."/>
        </authorList>
    </citation>
    <scope>NUCLEOTIDE SEQUENCE</scope>
    <source>
        <strain evidence="2">NC_groundwater_580_Pr5_B-0.1um_64_19</strain>
    </source>
</reference>
<dbReference type="PANTHER" id="PTHR43155">
    <property type="entry name" value="CYCLIC DI-GMP PHOSPHODIESTERASE PA4108-RELATED"/>
    <property type="match status" value="1"/>
</dbReference>
<evidence type="ECO:0000259" key="1">
    <source>
        <dbReference type="PROSITE" id="PS51832"/>
    </source>
</evidence>
<comment type="caution">
    <text evidence="2">The sequence shown here is derived from an EMBL/GenBank/DDBJ whole genome shotgun (WGS) entry which is preliminary data.</text>
</comment>
<dbReference type="SUPFAM" id="SSF55781">
    <property type="entry name" value="GAF domain-like"/>
    <property type="match status" value="1"/>
</dbReference>
<accession>A0A932EQE8</accession>
<gene>
    <name evidence="2" type="ORF">HYX28_10195</name>
</gene>
<dbReference type="Pfam" id="PF13487">
    <property type="entry name" value="HD_5"/>
    <property type="match status" value="1"/>
</dbReference>
<dbReference type="Gene3D" id="1.10.3210.10">
    <property type="entry name" value="Hypothetical protein af1432"/>
    <property type="match status" value="2"/>
</dbReference>
<dbReference type="InterPro" id="IPR037522">
    <property type="entry name" value="HD_GYP_dom"/>
</dbReference>
<dbReference type="CDD" id="cd00077">
    <property type="entry name" value="HDc"/>
    <property type="match status" value="2"/>
</dbReference>
<dbReference type="InterPro" id="IPR003607">
    <property type="entry name" value="HD/PDEase_dom"/>
</dbReference>
<feature type="domain" description="HD-GYP" evidence="1">
    <location>
        <begin position="395"/>
        <end position="491"/>
    </location>
</feature>
<dbReference type="PANTHER" id="PTHR43155:SF2">
    <property type="entry name" value="CYCLIC DI-GMP PHOSPHODIESTERASE PA4108"/>
    <property type="match status" value="1"/>
</dbReference>
<dbReference type="SUPFAM" id="SSF109604">
    <property type="entry name" value="HD-domain/PDEase-like"/>
    <property type="match status" value="1"/>
</dbReference>